<dbReference type="AlphaFoldDB" id="A0AAW8YGI3"/>
<dbReference type="InterPro" id="IPR050406">
    <property type="entry name" value="FGGY_Carb_Kinase"/>
</dbReference>
<gene>
    <name evidence="7" type="ORF">R0G89_04125</name>
</gene>
<feature type="domain" description="Carbohydrate kinase FGGY N-terminal" evidence="5">
    <location>
        <begin position="3"/>
        <end position="249"/>
    </location>
</feature>
<feature type="domain" description="Carbohydrate kinase FGGY C-terminal" evidence="6">
    <location>
        <begin position="259"/>
        <end position="453"/>
    </location>
</feature>
<organism evidence="7 8">
    <name type="scientific">Pediococcus acidilactici</name>
    <dbReference type="NCBI Taxonomy" id="1254"/>
    <lineage>
        <taxon>Bacteria</taxon>
        <taxon>Bacillati</taxon>
        <taxon>Bacillota</taxon>
        <taxon>Bacilli</taxon>
        <taxon>Lactobacillales</taxon>
        <taxon>Lactobacillaceae</taxon>
        <taxon>Pediococcus</taxon>
        <taxon>Pediococcus acidilactici group</taxon>
    </lineage>
</organism>
<evidence type="ECO:0000256" key="2">
    <source>
        <dbReference type="ARBA" id="ARBA00022679"/>
    </source>
</evidence>
<comment type="similarity">
    <text evidence="1 4">Belongs to the FGGY kinase family.</text>
</comment>
<dbReference type="Proteomes" id="UP001280897">
    <property type="component" value="Unassembled WGS sequence"/>
</dbReference>
<reference evidence="7" key="1">
    <citation type="journal article" date="2023" name="PeerJ">
        <title>Selection and evaluation of lactic acid bacteria from chicken feces in Thailand as potential probiotics.</title>
        <authorList>
            <person name="Khurajog B."/>
            <person name="Disastra Y."/>
            <person name="Lawwyne L.D."/>
            <person name="Sirichokchatchawan W."/>
            <person name="Niyomtham W."/>
            <person name="Yindee J."/>
            <person name="Hampson D.J."/>
            <person name="Prapasarakul N."/>
        </authorList>
    </citation>
    <scope>NUCLEOTIDE SEQUENCE</scope>
    <source>
        <strain evidence="7">BF9</strain>
    </source>
</reference>
<dbReference type="GO" id="GO:0016773">
    <property type="term" value="F:phosphotransferase activity, alcohol group as acceptor"/>
    <property type="evidence" value="ECO:0007669"/>
    <property type="project" value="InterPro"/>
</dbReference>
<evidence type="ECO:0000256" key="3">
    <source>
        <dbReference type="ARBA" id="ARBA00022777"/>
    </source>
</evidence>
<dbReference type="RefSeq" id="WP_008841524.1">
    <property type="nucleotide sequence ID" value="NZ_CP050079.1"/>
</dbReference>
<keyword evidence="3 4" id="KW-0418">Kinase</keyword>
<dbReference type="PIRSF" id="PIRSF000538">
    <property type="entry name" value="GlpK"/>
    <property type="match status" value="1"/>
</dbReference>
<dbReference type="InterPro" id="IPR018485">
    <property type="entry name" value="FGGY_C"/>
</dbReference>
<evidence type="ECO:0000313" key="7">
    <source>
        <dbReference type="EMBL" id="MDV2620918.1"/>
    </source>
</evidence>
<name>A0AAW8YGI3_PEDAC</name>
<evidence type="ECO:0000313" key="8">
    <source>
        <dbReference type="Proteomes" id="UP001280897"/>
    </source>
</evidence>
<reference evidence="7" key="2">
    <citation type="submission" date="2023-10" db="EMBL/GenBank/DDBJ databases">
        <authorList>
            <person name="Khurajog B."/>
        </authorList>
    </citation>
    <scope>NUCLEOTIDE SEQUENCE</scope>
    <source>
        <strain evidence="7">BF9</strain>
    </source>
</reference>
<dbReference type="InterPro" id="IPR018483">
    <property type="entry name" value="Carb_kinase_FGGY_CS"/>
</dbReference>
<dbReference type="GO" id="GO:0005975">
    <property type="term" value="P:carbohydrate metabolic process"/>
    <property type="evidence" value="ECO:0007669"/>
    <property type="project" value="InterPro"/>
</dbReference>
<evidence type="ECO:0000256" key="4">
    <source>
        <dbReference type="RuleBase" id="RU003733"/>
    </source>
</evidence>
<evidence type="ECO:0000259" key="6">
    <source>
        <dbReference type="Pfam" id="PF02782"/>
    </source>
</evidence>
<accession>A0AAW8YGI3</accession>
<dbReference type="PANTHER" id="PTHR43095:SF2">
    <property type="entry name" value="GLUCONOKINASE"/>
    <property type="match status" value="1"/>
</dbReference>
<keyword evidence="2 4" id="KW-0808">Transferase</keyword>
<dbReference type="PANTHER" id="PTHR43095">
    <property type="entry name" value="SUGAR KINASE"/>
    <property type="match status" value="1"/>
</dbReference>
<dbReference type="GO" id="GO:0016301">
    <property type="term" value="F:kinase activity"/>
    <property type="evidence" value="ECO:0007669"/>
    <property type="project" value="UniProtKB-KW"/>
</dbReference>
<evidence type="ECO:0000256" key="1">
    <source>
        <dbReference type="ARBA" id="ARBA00009156"/>
    </source>
</evidence>
<protein>
    <submittedName>
        <fullName evidence="7">FGGY family carbohydrate kinase</fullName>
    </submittedName>
</protein>
<comment type="caution">
    <text evidence="7">The sequence shown here is derived from an EMBL/GenBank/DDBJ whole genome shotgun (WGS) entry which is preliminary data.</text>
</comment>
<dbReference type="InterPro" id="IPR000577">
    <property type="entry name" value="Carb_kinase_FGGY"/>
</dbReference>
<dbReference type="Pfam" id="PF00370">
    <property type="entry name" value="FGGY_N"/>
    <property type="match status" value="1"/>
</dbReference>
<dbReference type="EMBL" id="JAWJAV010000002">
    <property type="protein sequence ID" value="MDV2620918.1"/>
    <property type="molecule type" value="Genomic_DNA"/>
</dbReference>
<evidence type="ECO:0000259" key="5">
    <source>
        <dbReference type="Pfam" id="PF00370"/>
    </source>
</evidence>
<dbReference type="Gene3D" id="3.30.420.40">
    <property type="match status" value="2"/>
</dbReference>
<dbReference type="CDD" id="cd07770">
    <property type="entry name" value="ASKHA_NBD_FGGY_GntK"/>
    <property type="match status" value="1"/>
</dbReference>
<sequence length="514" mass="56933">MKYIIGMDIGTTSTKAVLFDLKGRIVQVAHQLYPIIRENVDSAEEDPDVIYDATVAVLQQVIQTAHFDAVQDQLLAISLSAQQHSIMGVDDEFNPVTKLAIWADNRAEKYADQAKRDGSGLALYQRTGVPTHPMAPYYKLQWYKHEAPARFKQAKYWLGIKSYIIWKYFGQFLEEQPMAAATGLFNTREMQWDVAALQQLGLQASQLPQVVEATHQVHGLNPQLAKQIGIPAETPFVMGSSDGVATTIGVGAVRKGQIAIDIGTSAAVRTMVDEPQFDPKGRIYCYPVLPGKWIIGGPINNGGVVLRWARDQFFNAEKSTAELLNQDPYDLLTKIAGEAPAGSKGLLFHPFLGGERAPIWSGNARGSFFGLTQTHTRAHMLRAILEGIVYNLFTVNLALEEVMPKGDRQILATGGFAHSELWKHILADVFEEPVKVPKSVEGGCMGAMVIAQISLGLAKDLTKVEDFLVKDAVNTYEPNPANFRAYRDLMPIYIRLSRELAGEYDSIAEYQRTH</sequence>
<dbReference type="Pfam" id="PF02782">
    <property type="entry name" value="FGGY_C"/>
    <property type="match status" value="1"/>
</dbReference>
<dbReference type="PROSITE" id="PS00445">
    <property type="entry name" value="FGGY_KINASES_2"/>
    <property type="match status" value="1"/>
</dbReference>
<proteinExistence type="inferred from homology"/>
<dbReference type="SUPFAM" id="SSF53067">
    <property type="entry name" value="Actin-like ATPase domain"/>
    <property type="match status" value="2"/>
</dbReference>
<dbReference type="GeneID" id="57366801"/>
<dbReference type="InterPro" id="IPR018484">
    <property type="entry name" value="FGGY_N"/>
</dbReference>
<dbReference type="InterPro" id="IPR043129">
    <property type="entry name" value="ATPase_NBD"/>
</dbReference>